<evidence type="ECO:0000256" key="1">
    <source>
        <dbReference type="SAM" id="MobiDB-lite"/>
    </source>
</evidence>
<keyword evidence="3" id="KW-1185">Reference proteome</keyword>
<reference evidence="2 3" key="1">
    <citation type="submission" date="2014-03" db="EMBL/GenBank/DDBJ databases">
        <title>Genome Sequence of Streptomyces wadayamensis A23 strain, an endophytic actinobacteria from Citrus reticulata.</title>
        <authorList>
            <person name="de Oliveira L.G."/>
            <person name="Tormet G.D."/>
            <person name="Marcon J."/>
            <person name="Samborsky M."/>
            <person name="Araujo W.L."/>
            <person name="de Azevedo J.L."/>
        </authorList>
    </citation>
    <scope>NUCLEOTIDE SEQUENCE [LARGE SCALE GENOMIC DNA]</scope>
    <source>
        <strain evidence="2 3">A23</strain>
    </source>
</reference>
<name>A0ABR4S8P0_9ACTN</name>
<evidence type="ECO:0000313" key="3">
    <source>
        <dbReference type="Proteomes" id="UP000027443"/>
    </source>
</evidence>
<dbReference type="Proteomes" id="UP000027443">
    <property type="component" value="Unassembled WGS sequence"/>
</dbReference>
<evidence type="ECO:0000313" key="2">
    <source>
        <dbReference type="EMBL" id="KDR62007.1"/>
    </source>
</evidence>
<accession>A0ABR4S8P0</accession>
<protein>
    <submittedName>
        <fullName evidence="2">Uncharacterized protein</fullName>
    </submittedName>
</protein>
<sequence>MPVSGRSVVLQSLTRTVAGAPPGLRGTPSSGWSWARVMRLPFSFSLAVSSGHSSARKASRPGWGAGPPVSAAPQPVASRAAAIRAAGAAPRLLFCLFCLLTGCLSLA</sequence>
<comment type="caution">
    <text evidence="2">The sequence shown here is derived from an EMBL/GenBank/DDBJ whole genome shotgun (WGS) entry which is preliminary data.</text>
</comment>
<feature type="region of interest" description="Disordered" evidence="1">
    <location>
        <begin position="54"/>
        <end position="73"/>
    </location>
</feature>
<organism evidence="2 3">
    <name type="scientific">Streptomyces wadayamensis</name>
    <dbReference type="NCBI Taxonomy" id="141454"/>
    <lineage>
        <taxon>Bacteria</taxon>
        <taxon>Bacillati</taxon>
        <taxon>Actinomycetota</taxon>
        <taxon>Actinomycetes</taxon>
        <taxon>Kitasatosporales</taxon>
        <taxon>Streptomycetaceae</taxon>
        <taxon>Streptomyces</taxon>
    </lineage>
</organism>
<dbReference type="EMBL" id="JHDU01000022">
    <property type="protein sequence ID" value="KDR62007.1"/>
    <property type="molecule type" value="Genomic_DNA"/>
</dbReference>
<proteinExistence type="predicted"/>
<gene>
    <name evidence="2" type="ORF">DC60_06915</name>
</gene>